<dbReference type="InterPro" id="IPR036526">
    <property type="entry name" value="C-N_Hydrolase_sf"/>
</dbReference>
<comment type="caution">
    <text evidence="1">The sequence shown here is derived from an EMBL/GenBank/DDBJ whole genome shotgun (WGS) entry which is preliminary data.</text>
</comment>
<dbReference type="EMBL" id="LAZR01019246">
    <property type="protein sequence ID" value="KKL93235.1"/>
    <property type="molecule type" value="Genomic_DNA"/>
</dbReference>
<dbReference type="SUPFAM" id="SSF56317">
    <property type="entry name" value="Carbon-nitrogen hydrolase"/>
    <property type="match status" value="1"/>
</dbReference>
<organism evidence="1">
    <name type="scientific">marine sediment metagenome</name>
    <dbReference type="NCBI Taxonomy" id="412755"/>
    <lineage>
        <taxon>unclassified sequences</taxon>
        <taxon>metagenomes</taxon>
        <taxon>ecological metagenomes</taxon>
    </lineage>
</organism>
<sequence>ILWEQEKHIPAIINFGGKRFKEDIETGNTPWITTICNTEFGRIAIAICRDFLDMDLRVELKNFEPPVDIIINPAFTPVTADFKATHFDARRSIYAYSFFVNVAEFGDSLIYTPEKDRTERIINAKVEGLIVKDIDLFKLRSERKKWEVQQKKGVQFIQSTR</sequence>
<dbReference type="AlphaFoldDB" id="A0A0F9IHI2"/>
<protein>
    <recommendedName>
        <fullName evidence="2">CN hydrolase domain-containing protein</fullName>
    </recommendedName>
</protein>
<proteinExistence type="predicted"/>
<gene>
    <name evidence="1" type="ORF">LCGC14_1876700</name>
</gene>
<name>A0A0F9IHI2_9ZZZZ</name>
<feature type="non-terminal residue" evidence="1">
    <location>
        <position position="1"/>
    </location>
</feature>
<reference evidence="1" key="1">
    <citation type="journal article" date="2015" name="Nature">
        <title>Complex archaea that bridge the gap between prokaryotes and eukaryotes.</title>
        <authorList>
            <person name="Spang A."/>
            <person name="Saw J.H."/>
            <person name="Jorgensen S.L."/>
            <person name="Zaremba-Niedzwiedzka K."/>
            <person name="Martijn J."/>
            <person name="Lind A.E."/>
            <person name="van Eijk R."/>
            <person name="Schleper C."/>
            <person name="Guy L."/>
            <person name="Ettema T.J."/>
        </authorList>
    </citation>
    <scope>NUCLEOTIDE SEQUENCE</scope>
</reference>
<accession>A0A0F9IHI2</accession>
<evidence type="ECO:0008006" key="2">
    <source>
        <dbReference type="Google" id="ProtNLM"/>
    </source>
</evidence>
<evidence type="ECO:0000313" key="1">
    <source>
        <dbReference type="EMBL" id="KKL93235.1"/>
    </source>
</evidence>
<dbReference type="Gene3D" id="3.60.110.10">
    <property type="entry name" value="Carbon-nitrogen hydrolase"/>
    <property type="match status" value="1"/>
</dbReference>